<feature type="domain" description="RING-type" evidence="4">
    <location>
        <begin position="48"/>
        <end position="86"/>
    </location>
</feature>
<dbReference type="SMART" id="SM00184">
    <property type="entry name" value="RING"/>
    <property type="match status" value="1"/>
</dbReference>
<reference evidence="5" key="1">
    <citation type="journal article" date="2020" name="Nature">
        <title>Giant virus diversity and host interactions through global metagenomics.</title>
        <authorList>
            <person name="Schulz F."/>
            <person name="Roux S."/>
            <person name="Paez-Espino D."/>
            <person name="Jungbluth S."/>
            <person name="Walsh D.A."/>
            <person name="Denef V.J."/>
            <person name="McMahon K.D."/>
            <person name="Konstantinidis K.T."/>
            <person name="Eloe-Fadrosh E.A."/>
            <person name="Kyrpides N.C."/>
            <person name="Woyke T."/>
        </authorList>
    </citation>
    <scope>NUCLEOTIDE SEQUENCE</scope>
    <source>
        <strain evidence="5">GVMAG-S-3300012000-53</strain>
    </source>
</reference>
<dbReference type="EMBL" id="MN740886">
    <property type="protein sequence ID" value="QHU16574.1"/>
    <property type="molecule type" value="Genomic_DNA"/>
</dbReference>
<evidence type="ECO:0000256" key="1">
    <source>
        <dbReference type="ARBA" id="ARBA00022723"/>
    </source>
</evidence>
<evidence type="ECO:0000256" key="2">
    <source>
        <dbReference type="ARBA" id="ARBA00022771"/>
    </source>
</evidence>
<keyword evidence="3" id="KW-0862">Zinc</keyword>
<name>A0A6C0KJR5_9ZZZZ</name>
<dbReference type="InterPro" id="IPR017907">
    <property type="entry name" value="Znf_RING_CS"/>
</dbReference>
<sequence length="98" mass="11652">MLRRLCLYILQFFYNSKQDIEIITIFHTDDTICIEKPVIQFQTETAICELCNEREQLSELPCKHKICKGCLETQKLYTINSCFICENKNWSELPSTFF</sequence>
<protein>
    <recommendedName>
        <fullName evidence="4">RING-type domain-containing protein</fullName>
    </recommendedName>
</protein>
<evidence type="ECO:0000256" key="3">
    <source>
        <dbReference type="ARBA" id="ARBA00022833"/>
    </source>
</evidence>
<evidence type="ECO:0000313" key="5">
    <source>
        <dbReference type="EMBL" id="QHU16574.1"/>
    </source>
</evidence>
<dbReference type="PROSITE" id="PS00518">
    <property type="entry name" value="ZF_RING_1"/>
    <property type="match status" value="1"/>
</dbReference>
<dbReference type="GO" id="GO:0008270">
    <property type="term" value="F:zinc ion binding"/>
    <property type="evidence" value="ECO:0007669"/>
    <property type="project" value="UniProtKB-KW"/>
</dbReference>
<accession>A0A6C0KJR5</accession>
<keyword evidence="1" id="KW-0479">Metal-binding</keyword>
<keyword evidence="2" id="KW-0863">Zinc-finger</keyword>
<dbReference type="AlphaFoldDB" id="A0A6C0KJR5"/>
<proteinExistence type="predicted"/>
<dbReference type="InterPro" id="IPR001841">
    <property type="entry name" value="Znf_RING"/>
</dbReference>
<organism evidence="5">
    <name type="scientific">viral metagenome</name>
    <dbReference type="NCBI Taxonomy" id="1070528"/>
    <lineage>
        <taxon>unclassified sequences</taxon>
        <taxon>metagenomes</taxon>
        <taxon>organismal metagenomes</taxon>
    </lineage>
</organism>
<evidence type="ECO:0000259" key="4">
    <source>
        <dbReference type="PROSITE" id="PS50089"/>
    </source>
</evidence>
<dbReference type="PROSITE" id="PS50089">
    <property type="entry name" value="ZF_RING_2"/>
    <property type="match status" value="1"/>
</dbReference>